<keyword evidence="3" id="KW-1185">Reference proteome</keyword>
<organism evidence="2 3">
    <name type="scientific">Morus notabilis</name>
    <dbReference type="NCBI Taxonomy" id="981085"/>
    <lineage>
        <taxon>Eukaryota</taxon>
        <taxon>Viridiplantae</taxon>
        <taxon>Streptophyta</taxon>
        <taxon>Embryophyta</taxon>
        <taxon>Tracheophyta</taxon>
        <taxon>Spermatophyta</taxon>
        <taxon>Magnoliopsida</taxon>
        <taxon>eudicotyledons</taxon>
        <taxon>Gunneridae</taxon>
        <taxon>Pentapetalae</taxon>
        <taxon>rosids</taxon>
        <taxon>fabids</taxon>
        <taxon>Rosales</taxon>
        <taxon>Moraceae</taxon>
        <taxon>Moreae</taxon>
        <taxon>Morus</taxon>
    </lineage>
</organism>
<keyword evidence="1" id="KW-0812">Transmembrane</keyword>
<dbReference type="AlphaFoldDB" id="W9S4H3"/>
<protein>
    <submittedName>
        <fullName evidence="2">Uncharacterized protein</fullName>
    </submittedName>
</protein>
<keyword evidence="1" id="KW-0472">Membrane</keyword>
<accession>W9S4H3</accession>
<name>W9S4H3_9ROSA</name>
<reference evidence="3" key="1">
    <citation type="submission" date="2013-01" db="EMBL/GenBank/DDBJ databases">
        <title>Draft Genome Sequence of a Mulberry Tree, Morus notabilis C.K. Schneid.</title>
        <authorList>
            <person name="He N."/>
            <person name="Zhao S."/>
        </authorList>
    </citation>
    <scope>NUCLEOTIDE SEQUENCE</scope>
</reference>
<dbReference type="Proteomes" id="UP000030645">
    <property type="component" value="Unassembled WGS sequence"/>
</dbReference>
<evidence type="ECO:0000313" key="2">
    <source>
        <dbReference type="EMBL" id="EXC25415.1"/>
    </source>
</evidence>
<evidence type="ECO:0000256" key="1">
    <source>
        <dbReference type="SAM" id="Phobius"/>
    </source>
</evidence>
<evidence type="ECO:0000313" key="3">
    <source>
        <dbReference type="Proteomes" id="UP000030645"/>
    </source>
</evidence>
<sequence length="113" mass="12818">MGAVWRKRDYDVPEEEKATVRKEERAAVRKDKRAVRCLWPKSEVGVGGAALNAGAGGLGEGRRSEVSGADRTWSGRRGFGWRMFLKKKREKGKRKIRGLGFFILFSFIFNNNI</sequence>
<keyword evidence="1" id="KW-1133">Transmembrane helix</keyword>
<proteinExistence type="predicted"/>
<feature type="transmembrane region" description="Helical" evidence="1">
    <location>
        <begin position="96"/>
        <end position="112"/>
    </location>
</feature>
<gene>
    <name evidence="2" type="ORF">L484_016798</name>
</gene>
<dbReference type="EMBL" id="KE346069">
    <property type="protein sequence ID" value="EXC25415.1"/>
    <property type="molecule type" value="Genomic_DNA"/>
</dbReference>